<feature type="region of interest" description="Disordered" evidence="1">
    <location>
        <begin position="1411"/>
        <end position="1444"/>
    </location>
</feature>
<dbReference type="VEuPathDB" id="PlasmoDB:PVVCY_1104140"/>
<feature type="compositionally biased region" description="Low complexity" evidence="1">
    <location>
        <begin position="607"/>
        <end position="617"/>
    </location>
</feature>
<keyword evidence="2" id="KW-1133">Transmembrane helix</keyword>
<reference evidence="3 4" key="1">
    <citation type="submission" date="2020-08" db="EMBL/GenBank/DDBJ databases">
        <authorList>
            <person name="Ramaprasad A."/>
        </authorList>
    </citation>
    <scope>NUCLEOTIDE SEQUENCE [LARGE SCALE GENOMIC DNA]</scope>
</reference>
<feature type="region of interest" description="Disordered" evidence="1">
    <location>
        <begin position="259"/>
        <end position="383"/>
    </location>
</feature>
<feature type="region of interest" description="Disordered" evidence="1">
    <location>
        <begin position="1874"/>
        <end position="2015"/>
    </location>
</feature>
<dbReference type="Proteomes" id="UP000515697">
    <property type="component" value="Chromosome PVSEL_11"/>
</dbReference>
<feature type="compositionally biased region" description="Basic and acidic residues" evidence="1">
    <location>
        <begin position="583"/>
        <end position="600"/>
    </location>
</feature>
<dbReference type="VEuPathDB" id="PlasmoDB:PVBDA_1104080"/>
<dbReference type="EMBL" id="LR865432">
    <property type="protein sequence ID" value="CAD2108984.1"/>
    <property type="molecule type" value="Genomic_DNA"/>
</dbReference>
<proteinExistence type="predicted"/>
<protein>
    <submittedName>
        <fullName evidence="3">Uncharacterized protein</fullName>
    </submittedName>
</protein>
<dbReference type="VEuPathDB" id="PlasmoDB:PVSEL_1104090"/>
<feature type="compositionally biased region" description="Polar residues" evidence="1">
    <location>
        <begin position="2321"/>
        <end position="2342"/>
    </location>
</feature>
<feature type="transmembrane region" description="Helical" evidence="2">
    <location>
        <begin position="1553"/>
        <end position="1579"/>
    </location>
</feature>
<evidence type="ECO:0000256" key="1">
    <source>
        <dbReference type="SAM" id="MobiDB-lite"/>
    </source>
</evidence>
<feature type="compositionally biased region" description="Polar residues" evidence="1">
    <location>
        <begin position="1919"/>
        <end position="1949"/>
    </location>
</feature>
<evidence type="ECO:0000313" key="3">
    <source>
        <dbReference type="EMBL" id="CAD2108984.1"/>
    </source>
</evidence>
<feature type="region of interest" description="Disordered" evidence="1">
    <location>
        <begin position="566"/>
        <end position="617"/>
    </location>
</feature>
<feature type="region of interest" description="Disordered" evidence="1">
    <location>
        <begin position="2553"/>
        <end position="2575"/>
    </location>
</feature>
<feature type="compositionally biased region" description="Low complexity" evidence="1">
    <location>
        <begin position="566"/>
        <end position="582"/>
    </location>
</feature>
<feature type="region of interest" description="Disordered" evidence="1">
    <location>
        <begin position="2041"/>
        <end position="2094"/>
    </location>
</feature>
<feature type="region of interest" description="Disordered" evidence="1">
    <location>
        <begin position="2318"/>
        <end position="2388"/>
    </location>
</feature>
<accession>A0A6V7T6F8</accession>
<feature type="compositionally biased region" description="Polar residues" evidence="1">
    <location>
        <begin position="294"/>
        <end position="305"/>
    </location>
</feature>
<feature type="compositionally biased region" description="Polar residues" evidence="1">
    <location>
        <begin position="2046"/>
        <end position="2062"/>
    </location>
</feature>
<feature type="compositionally biased region" description="Basic and acidic residues" evidence="1">
    <location>
        <begin position="2065"/>
        <end position="2079"/>
    </location>
</feature>
<dbReference type="VEuPathDB" id="PlasmoDB:PVLDE_1104210"/>
<feature type="compositionally biased region" description="Low complexity" evidence="1">
    <location>
        <begin position="334"/>
        <end position="347"/>
    </location>
</feature>
<keyword evidence="2" id="KW-0812">Transmembrane</keyword>
<evidence type="ECO:0000256" key="2">
    <source>
        <dbReference type="SAM" id="Phobius"/>
    </source>
</evidence>
<feature type="region of interest" description="Disordered" evidence="1">
    <location>
        <begin position="1772"/>
        <end position="1847"/>
    </location>
</feature>
<feature type="compositionally biased region" description="Basic and acidic residues" evidence="1">
    <location>
        <begin position="259"/>
        <end position="277"/>
    </location>
</feature>
<evidence type="ECO:0000313" key="4">
    <source>
        <dbReference type="Proteomes" id="UP000515697"/>
    </source>
</evidence>
<feature type="compositionally biased region" description="Basic residues" evidence="1">
    <location>
        <begin position="320"/>
        <end position="330"/>
    </location>
</feature>
<feature type="transmembrane region" description="Helical" evidence="2">
    <location>
        <begin position="2510"/>
        <end position="2528"/>
    </location>
</feature>
<feature type="compositionally biased region" description="Polar residues" evidence="1">
    <location>
        <begin position="2080"/>
        <end position="2094"/>
    </location>
</feature>
<name>A0A6V7T6F8_PLAVN</name>
<dbReference type="VEuPathDB" id="PlasmoDB:PVPCR_1104050"/>
<feature type="transmembrane region" description="Helical" evidence="2">
    <location>
        <begin position="537"/>
        <end position="556"/>
    </location>
</feature>
<feature type="compositionally biased region" description="Polar residues" evidence="1">
    <location>
        <begin position="372"/>
        <end position="383"/>
    </location>
</feature>
<feature type="transmembrane region" description="Helical" evidence="2">
    <location>
        <begin position="2456"/>
        <end position="2476"/>
    </location>
</feature>
<gene>
    <name evidence="3" type="ORF">PVSEL_1104090</name>
</gene>
<organism evidence="3 4">
    <name type="scientific">Plasmodium vinckei</name>
    <dbReference type="NCBI Taxonomy" id="5860"/>
    <lineage>
        <taxon>Eukaryota</taxon>
        <taxon>Sar</taxon>
        <taxon>Alveolata</taxon>
        <taxon>Apicomplexa</taxon>
        <taxon>Aconoidasida</taxon>
        <taxon>Haemosporida</taxon>
        <taxon>Plasmodiidae</taxon>
        <taxon>Plasmodium</taxon>
        <taxon>Plasmodium (Vinckeia)</taxon>
    </lineage>
</organism>
<feature type="compositionally biased region" description="Low complexity" evidence="1">
    <location>
        <begin position="2343"/>
        <end position="2357"/>
    </location>
</feature>
<sequence>MENACTGEEGNDFISIDTIVSKYELFLSNGLGYDELNTFIENFIYQYNSLDECETKLIEIIKKCDNYKCKIFKNKYLLITNIIKQICHTELIPIIYNEILQEKNEEDQSFYLSRDDFKLLESKKESDDNFKKICERVYKKYILVFIKILYYSSNISSNLHNNLINSLSYICILISKYYSFNSPNEKFSELIYRIFWNYFSKNFDIINENSIFLNNEESDISSSSSSGYSELYTENRYIDFESNNSKIADNDKCEFDENKQNEATHDLNVSAEKEHTGERKKKRKKEKKDDLKNESGTNEVNQNVEESVDTSKIQNDEKEKKKKRKKKRKDKQNIENNSNNINSNLNNENDEENKINNNTNIDDKDLQKEQTEAPTSDKASPICSETASIIQGGNNLLPAKKKQRNINKVKSNEENSDINSLKNWDTLIKIDKKNVNNLTTIFNLNNGIVPVEELKENDKIINMNKNKDIHKKIDINNENVMFVNIILNVYINLFNIKKKKKFIFYDDNKIQYKEFLLHNIEIIINQMKNMIIKIRNNLDGSIIYFLRLIFLLILFLNKQAKKYSKNNITDKNNSNNSYNYNNDIDKKNQTHNMVDRKKQENNNNSPSISSLDNTNTNLSNSIGDSHYLTFSKKREMTEESIEQREYFNGNFKSINSASSDIVLNSDDNNTFVKSFDPIYNIGDIKKDFSRKQNNVNPIFGKNNFILNDENSSILENQSISKNNSLNINNNNSRMSNDYSYINLNDRNGDYSDYGNSNKLSNYNGIPNENVLYNNSRDNLYINSKGPYEDSNYNMNEYNNIEKSSPGFNKNIYGRQSVDIMNMSKDRSTNIYHNNSRSFSNAIFGRDTNMSNINRGNGYSRRSTSNLNVSRAGSYFLNNIKNVFQGHNNNNYSPTINQNIDVVNSNSINSHKEDYDAMWNGDDNILNFNYMQNSLKKKSKSETILDLLNDIYGTTNNANNVYRNTYNSFSSNYYDNIHNIVSSNYDNNNNNVLEILDTLLKCVENNFNETNILIVNKIFLCMLKSLEFCNESNKYKIYIFIISKIDKFIKIRRYGDNNSTLNSYNCYFLLNFILNLFKNNNKKKNIWYILFEIHVNKIRKKNYFKMNSAQYDENINAVDITYNNMGPNIIGNENARRSNSAMINMIVPPMIKGKQMNLNTPKNEMNMYQNEMSNSIQRGIYNNTARNDSANLAYLENEKDFIEMCDGKNFLLNNIINFLLECCISKGPVIRYTSLKIFYMKTILLIEFLKNKKLNYEEKLLKIYIAKNIYQNFFLCIFNTLKEQDTNIFIYMKFRNLCLNLLYICSKLLSKRFLKEFYDKIICPNLFCIEPFYKNKESELNTKLYLDEEQLKHIYSMFIKNSKDHYLFSYIMLFRNLKNVSLNFKICKNIINVSLEELQVILENLVLKEKNPKKKSGTQTDQSNSTKEKGERKRRVSKNNMNVDEENSNKVIEENNIIYENERKDEIDNSDKLKSFVEMQENTHSKKKKEAHKVECLNVNNIKISDFLYNSILVNKITNDKNIDLKEEIFKNVYFINIFYFIELKKLNCYDNNFIYYVLNSIFCFLNIYVNRFAFCLYFLNDADEYTNDIDSSVGSFMEDTKMNNKNINQNKEPRFSEEFILEFLPLLKNSLIVISLIEDNLINVNIETILKKKIKGKELTNIKNFKKLVIIELQKFYFVFIKILKIVLVLNKIYGYSLTPFEYFFFKLVQFLDNELIDMHTKCQVLKLIKFFSYKKKFNDTIHSRITHFHSKIKYKKKKIFEHISKRDLKNQEYIEYPTKRPNEQNDQENKNEEDEPNYQNEEREKIMNCVSVKINKGNDNEQIETGENEKKKRRRRNTKLANTNVEKKNVKDEIKVENLKDENILETNEMCNEEKVKNDTEEASTICDNNNGQANREIKKRKNSTKQEDAKEQEQQDGTTPTSNIENVEGDTNNCKDNSINDSMTNEAQDTKMALTDNTEEETRRSRYGRKSGVNSKEKNFSTLVEEENERKKNAKKISAAKGGAKAGGRKRNNNKKILTENNSDIINNEISNEFNNKENIENDQTNNTCEDSQQGNNMSTLIKKIDTVKVKEEDKSRGSTNNKNKNSSLYTIGNSGNAEQEKLIIEKRNNNITHGTTNVNSSPNSNITKDYKLENSFYESIELFLSSIFIFGKSDKLKKTDIFIDNFKKMKELIEFCKMYNIEKGIEKILKYLFYYLSKIKSKKIYIYNMIKLIINSLLYVPISKNSDTPFFFISFCYLFKKASKKHFNQIIIQNFIIICSAYVNILNRIYSNTKRIHYNNNKSFMGTYNIQKQTNKTESKQNKSSLNQVSENYVIKEGSNNNPQNESKVKNASTSAMNLTTSSTANNDENNNNSIKKKGENKNTKKDDYKNCNTENEDNIFDNNNNVEKDNPCDISRNDTSLANESTKKCVGDNENKIINRLNGSKDSKSLKVEQYFYFPSTKSEKKKISDELLLNLINLYINFMCSFYSYYLTLYEDNYIIMKNILIIGINKLLDIKRRENKKLSCYILSFIYILICLLLKVKIKQEFILTLRSCKFSRTKKNRKIKEAKVRQTSRGTYNNNSKSGIKGEDNNKYIDNKNFENKYGTNKNETDEMKKFIVKYLINIIDEDKCKNVNLSNSNKLSQNIKNILNKNKFDDLGGYNYFPSQVFYKNKMDRNIEKIFLSKERNKFIITSSLNIKKNLKIVNNIYDNFSYKFLFILLSEPIVSEANNKTMINRDFKNDMESDPNYIKYNLLDYIIYSCFYVIFSKIKLVRIQKINYNIDRNMNTERKNKKSPKDENNNSTKQFQMNSYIYNTKQHSIFQFYLSIEILNLIFLNIKYLPFNSIKLIIDIFINRAVLSLWINDKTNNIAGNKFQNLFYNFFCGVFYLQSSNTFTELPNLLYQYNKTIHFLQLVSYSKIFIKKDMPINSIILDIINHCFPTINDETEQNNSGKPNDEKKVIEIPQRILRSKKEKKL</sequence>
<feature type="compositionally biased region" description="Basic and acidic residues" evidence="1">
    <location>
        <begin position="1772"/>
        <end position="1791"/>
    </location>
</feature>
<feature type="compositionally biased region" description="Polar residues" evidence="1">
    <location>
        <begin position="2556"/>
        <end position="2569"/>
    </location>
</feature>
<feature type="compositionally biased region" description="Basic and acidic residues" evidence="1">
    <location>
        <begin position="361"/>
        <end position="371"/>
    </location>
</feature>
<keyword evidence="2" id="KW-0472">Membrane</keyword>
<feature type="compositionally biased region" description="Basic and acidic residues" evidence="1">
    <location>
        <begin position="1906"/>
        <end position="1915"/>
    </location>
</feature>
<feature type="transmembrane region" description="Helical" evidence="2">
    <location>
        <begin position="479"/>
        <end position="496"/>
    </location>
</feature>
<feature type="compositionally biased region" description="Basic and acidic residues" evidence="1">
    <location>
        <begin position="2360"/>
        <end position="2373"/>
    </location>
</feature>